<proteinExistence type="predicted"/>
<dbReference type="RefSeq" id="WP_248655414.1">
    <property type="nucleotide sequence ID" value="NZ_CP096658.1"/>
</dbReference>
<reference evidence="1" key="1">
    <citation type="submission" date="2022-04" db="EMBL/GenBank/DDBJ databases">
        <title>Diverse halophilic archaea isolated from saline environments.</title>
        <authorList>
            <person name="Cui H.-L."/>
        </authorList>
    </citation>
    <scope>NUCLEOTIDE SEQUENCE</scope>
    <source>
        <strain evidence="1">XZYJT40</strain>
    </source>
</reference>
<dbReference type="Proteomes" id="UP000830434">
    <property type="component" value="Chromosome"/>
</dbReference>
<dbReference type="KEGG" id="haxz:M0R88_02645"/>
<evidence type="ECO:0000313" key="2">
    <source>
        <dbReference type="Proteomes" id="UP000830434"/>
    </source>
</evidence>
<accession>A0A8U0IIT0</accession>
<protein>
    <submittedName>
        <fullName evidence="1">Uncharacterized protein</fullName>
    </submittedName>
</protein>
<dbReference type="GeneID" id="72188718"/>
<dbReference type="AlphaFoldDB" id="A0A8U0IIT0"/>
<dbReference type="EMBL" id="CP096658">
    <property type="protein sequence ID" value="UPW01007.1"/>
    <property type="molecule type" value="Genomic_DNA"/>
</dbReference>
<evidence type="ECO:0000313" key="1">
    <source>
        <dbReference type="EMBL" id="UPW01007.1"/>
    </source>
</evidence>
<gene>
    <name evidence="1" type="ORF">M0R88_02645</name>
</gene>
<sequence>MAQQKAFSRDGEVSGQTVRSVVDGVGQFSSAYEDRALDILDDHGLPEPQEDEWYSWGAYIDAFEDLADTVGPKTVTKIGSEIPGLVEWPPTIDSVEGALAALDEQYQNTHRGDEIGYYDFEKSGDDGGVVECKNPYPDALDEGLLKATAEKFSDDGAFVRVEQTSEGEVSTFQISW</sequence>
<name>A0A8U0IIT0_9EURY</name>
<organism evidence="1 2">
    <name type="scientific">Halorussus gelatinilyticus</name>
    <dbReference type="NCBI Taxonomy" id="2937524"/>
    <lineage>
        <taxon>Archaea</taxon>
        <taxon>Methanobacteriati</taxon>
        <taxon>Methanobacteriota</taxon>
        <taxon>Stenosarchaea group</taxon>
        <taxon>Halobacteria</taxon>
        <taxon>Halobacteriales</taxon>
        <taxon>Haladaptataceae</taxon>
        <taxon>Halorussus</taxon>
    </lineage>
</organism>
<keyword evidence="2" id="KW-1185">Reference proteome</keyword>